<protein>
    <recommendedName>
        <fullName evidence="5">Peptidase S8/S53 domain-containing protein</fullName>
    </recommendedName>
</protein>
<name>A0ABR2WWA5_9FUNG</name>
<dbReference type="Gene3D" id="3.40.50.200">
    <property type="entry name" value="Peptidase S8/S53 domain"/>
    <property type="match status" value="1"/>
</dbReference>
<evidence type="ECO:0000256" key="2">
    <source>
        <dbReference type="ARBA" id="ARBA00022670"/>
    </source>
</evidence>
<dbReference type="EMBL" id="JASJQH010000227">
    <property type="protein sequence ID" value="KAK9765772.1"/>
    <property type="molecule type" value="Genomic_DNA"/>
</dbReference>
<keyword evidence="7" id="KW-1185">Reference proteome</keyword>
<dbReference type="PANTHER" id="PTHR43806:SF11">
    <property type="entry name" value="CEREVISIN-RELATED"/>
    <property type="match status" value="1"/>
</dbReference>
<comment type="caution">
    <text evidence="6">The sequence shown here is derived from an EMBL/GenBank/DDBJ whole genome shotgun (WGS) entry which is preliminary data.</text>
</comment>
<accession>A0ABR2WWA5</accession>
<dbReference type="InterPro" id="IPR000209">
    <property type="entry name" value="Peptidase_S8/S53_dom"/>
</dbReference>
<evidence type="ECO:0000256" key="3">
    <source>
        <dbReference type="ARBA" id="ARBA00022801"/>
    </source>
</evidence>
<keyword evidence="3" id="KW-0378">Hydrolase</keyword>
<keyword evidence="2" id="KW-0645">Protease</keyword>
<keyword evidence="4" id="KW-0720">Serine protease</keyword>
<dbReference type="SUPFAM" id="SSF52743">
    <property type="entry name" value="Subtilisin-like"/>
    <property type="match status" value="1"/>
</dbReference>
<sequence length="303" mass="34018">MGGKIFTKGSFPKFIKKNKSILLKAFIVEFNASSSESVPEQEHHQFRTTLNDMGIAFNERISFTDFMNTMSIHVDPKDTDVDKVHKPLKNTGAGSRVGVIDTGIDYTYPALGGYFKRKHCRVQYGYDFVGNGYDEDPQNLAPSADSKDCDGDGTHVAGIIGANDINFVGVAPEVIFGAYQLAMTSIVGEEKTVYISKDKDHPLIYLFYNHLTVFMKGTLLKPGKEIDSFVETHNIPRPIGFDFSFVRFAGTMVKYVRGVKKEVSVSNGSGYRFKLELLRSLSNPKFKKDYDVWTSEKLQINRK</sequence>
<proteinExistence type="inferred from homology"/>
<organism evidence="6 7">
    <name type="scientific">Basidiobolus ranarum</name>
    <dbReference type="NCBI Taxonomy" id="34480"/>
    <lineage>
        <taxon>Eukaryota</taxon>
        <taxon>Fungi</taxon>
        <taxon>Fungi incertae sedis</taxon>
        <taxon>Zoopagomycota</taxon>
        <taxon>Entomophthoromycotina</taxon>
        <taxon>Basidiobolomycetes</taxon>
        <taxon>Basidiobolales</taxon>
        <taxon>Basidiobolaceae</taxon>
        <taxon>Basidiobolus</taxon>
    </lineage>
</organism>
<evidence type="ECO:0000313" key="7">
    <source>
        <dbReference type="Proteomes" id="UP001479436"/>
    </source>
</evidence>
<dbReference type="Pfam" id="PF00082">
    <property type="entry name" value="Peptidase_S8"/>
    <property type="match status" value="1"/>
</dbReference>
<feature type="domain" description="Peptidase S8/S53" evidence="5">
    <location>
        <begin position="92"/>
        <end position="181"/>
    </location>
</feature>
<comment type="similarity">
    <text evidence="1">Belongs to the peptidase S8 family.</text>
</comment>
<evidence type="ECO:0000259" key="5">
    <source>
        <dbReference type="Pfam" id="PF00082"/>
    </source>
</evidence>
<reference evidence="6 7" key="1">
    <citation type="submission" date="2023-04" db="EMBL/GenBank/DDBJ databases">
        <title>Genome of Basidiobolus ranarum AG-B5.</title>
        <authorList>
            <person name="Stajich J.E."/>
            <person name="Carter-House D."/>
            <person name="Gryganskyi A."/>
        </authorList>
    </citation>
    <scope>NUCLEOTIDE SEQUENCE [LARGE SCALE GENOMIC DNA]</scope>
    <source>
        <strain evidence="6 7">AG-B5</strain>
    </source>
</reference>
<evidence type="ECO:0000256" key="4">
    <source>
        <dbReference type="ARBA" id="ARBA00022825"/>
    </source>
</evidence>
<dbReference type="Proteomes" id="UP001479436">
    <property type="component" value="Unassembled WGS sequence"/>
</dbReference>
<dbReference type="InterPro" id="IPR050131">
    <property type="entry name" value="Peptidase_S8_subtilisin-like"/>
</dbReference>
<dbReference type="PANTHER" id="PTHR43806">
    <property type="entry name" value="PEPTIDASE S8"/>
    <property type="match status" value="1"/>
</dbReference>
<evidence type="ECO:0000256" key="1">
    <source>
        <dbReference type="ARBA" id="ARBA00011073"/>
    </source>
</evidence>
<dbReference type="InterPro" id="IPR036852">
    <property type="entry name" value="Peptidase_S8/S53_dom_sf"/>
</dbReference>
<dbReference type="PRINTS" id="PR00723">
    <property type="entry name" value="SUBTILISIN"/>
</dbReference>
<evidence type="ECO:0000313" key="6">
    <source>
        <dbReference type="EMBL" id="KAK9765772.1"/>
    </source>
</evidence>
<gene>
    <name evidence="6" type="ORF">K7432_005634</name>
</gene>
<dbReference type="InterPro" id="IPR015500">
    <property type="entry name" value="Peptidase_S8_subtilisin-rel"/>
</dbReference>